<protein>
    <submittedName>
        <fullName evidence="2">Peptidase_M50 domain-containing protein</fullName>
    </submittedName>
</protein>
<reference evidence="1" key="1">
    <citation type="journal article" date="2013" name="Genetics">
        <title>The draft genome and transcriptome of Panagrellus redivivus are shaped by the harsh demands of a free-living lifestyle.</title>
        <authorList>
            <person name="Srinivasan J."/>
            <person name="Dillman A.R."/>
            <person name="Macchietto M.G."/>
            <person name="Heikkinen L."/>
            <person name="Lakso M."/>
            <person name="Fracchia K.M."/>
            <person name="Antoshechkin I."/>
            <person name="Mortazavi A."/>
            <person name="Wong G."/>
            <person name="Sternberg P.W."/>
        </authorList>
    </citation>
    <scope>NUCLEOTIDE SEQUENCE [LARGE SCALE GENOMIC DNA]</scope>
    <source>
        <strain evidence="1">MT8872</strain>
    </source>
</reference>
<dbReference type="AlphaFoldDB" id="A0A7E4UT14"/>
<keyword evidence="1" id="KW-1185">Reference proteome</keyword>
<evidence type="ECO:0000313" key="2">
    <source>
        <dbReference type="WBParaSite" id="Pan_g12184.t1"/>
    </source>
</evidence>
<dbReference type="Proteomes" id="UP000492821">
    <property type="component" value="Unassembled WGS sequence"/>
</dbReference>
<sequence length="83" mass="8650">MQCVVLSIVGLTGGRCWTVGVLGLAAAHEVGHGYRFPEKQPSPPPPSCAVEARAHTHSRLGLSIIIAAGGRAASRERQGHRAS</sequence>
<accession>A0A7E4UT14</accession>
<name>A0A7E4UT14_PANRE</name>
<organism evidence="1 2">
    <name type="scientific">Panagrellus redivivus</name>
    <name type="common">Microworm</name>
    <dbReference type="NCBI Taxonomy" id="6233"/>
    <lineage>
        <taxon>Eukaryota</taxon>
        <taxon>Metazoa</taxon>
        <taxon>Ecdysozoa</taxon>
        <taxon>Nematoda</taxon>
        <taxon>Chromadorea</taxon>
        <taxon>Rhabditida</taxon>
        <taxon>Tylenchina</taxon>
        <taxon>Panagrolaimomorpha</taxon>
        <taxon>Panagrolaimoidea</taxon>
        <taxon>Panagrolaimidae</taxon>
        <taxon>Panagrellus</taxon>
    </lineage>
</organism>
<dbReference type="WBParaSite" id="Pan_g12184.t1">
    <property type="protein sequence ID" value="Pan_g12184.t1"/>
    <property type="gene ID" value="Pan_g12184"/>
</dbReference>
<evidence type="ECO:0000313" key="1">
    <source>
        <dbReference type="Proteomes" id="UP000492821"/>
    </source>
</evidence>
<reference evidence="2" key="2">
    <citation type="submission" date="2020-10" db="UniProtKB">
        <authorList>
            <consortium name="WormBaseParasite"/>
        </authorList>
    </citation>
    <scope>IDENTIFICATION</scope>
</reference>
<proteinExistence type="predicted"/>